<evidence type="ECO:0000256" key="7">
    <source>
        <dbReference type="ARBA" id="ARBA00023211"/>
    </source>
</evidence>
<comment type="catalytic activity">
    <reaction evidence="8">
        <text>a 3'-end 3'-phospho-ribonucleotide-RNA + a 5'-end dephospho-ribonucleoside-RNA + GTP = a ribonucleotidyl-ribonucleotide-RNA + GMP + diphosphate</text>
        <dbReference type="Rhea" id="RHEA:68076"/>
        <dbReference type="Rhea" id="RHEA-COMP:10463"/>
        <dbReference type="Rhea" id="RHEA-COMP:13936"/>
        <dbReference type="Rhea" id="RHEA-COMP:17355"/>
        <dbReference type="ChEBI" id="CHEBI:33019"/>
        <dbReference type="ChEBI" id="CHEBI:37565"/>
        <dbReference type="ChEBI" id="CHEBI:58115"/>
        <dbReference type="ChEBI" id="CHEBI:83062"/>
        <dbReference type="ChEBI" id="CHEBI:138284"/>
        <dbReference type="ChEBI" id="CHEBI:173118"/>
        <dbReference type="EC" id="6.5.1.8"/>
    </reaction>
</comment>
<dbReference type="SUPFAM" id="SSF103365">
    <property type="entry name" value="Hypothetical protein PH1602"/>
    <property type="match status" value="1"/>
</dbReference>
<feature type="binding site" evidence="10">
    <location>
        <begin position="144"/>
        <end position="148"/>
    </location>
    <ligand>
        <name>GMP</name>
        <dbReference type="ChEBI" id="CHEBI:58115"/>
    </ligand>
</feature>
<keyword evidence="7 11" id="KW-0464">Manganese</keyword>
<evidence type="ECO:0000256" key="1">
    <source>
        <dbReference type="ARBA" id="ARBA00012726"/>
    </source>
</evidence>
<evidence type="ECO:0000313" key="12">
    <source>
        <dbReference type="EMBL" id="HIW01133.1"/>
    </source>
</evidence>
<feature type="binding site" evidence="10">
    <location>
        <begin position="326"/>
        <end position="329"/>
    </location>
    <ligand>
        <name>GMP</name>
        <dbReference type="ChEBI" id="CHEBI:58115"/>
    </ligand>
</feature>
<evidence type="ECO:0000256" key="10">
    <source>
        <dbReference type="PIRSR" id="PIRSR601233-2"/>
    </source>
</evidence>
<evidence type="ECO:0000256" key="11">
    <source>
        <dbReference type="PIRSR" id="PIRSR601233-3"/>
    </source>
</evidence>
<feature type="binding site" evidence="11">
    <location>
        <position position="72"/>
    </location>
    <ligand>
        <name>Mn(2+)</name>
        <dbReference type="ChEBI" id="CHEBI:29035"/>
        <label>1</label>
    </ligand>
</feature>
<proteinExistence type="predicted"/>
<sequence length="401" mass="44645">MLEVKGTYNTAKVFTDDVDSVSLAQIRELCDQEFVAASRIRLMPDVHAGAGCTIGTTMTITDTIVPNLVGVDIGCGMETVRISEDHLDLPQLDALIHEKIPAGFATRKSPHALLAEINLKELCCLSHVHRKRAELSIGTLGGGNHFIEVNKDDEGRIYIVIHSGSRHLGLEVAHYYQEAGFQVLNGSDEASRKALVERLKAEGRAREIHARLKELKATVRCPVPRDLAYVRGDLFDQYVHDMKIVQRFALLNRRAMMEEILSCMNLHVEEQFTTIHNYLDTENMILRKGAVSARKDELLLIPINMRDGSLICVGKGNEDWNCSAPHGAGRLMSRHKARRSFTVDEFAAQMSGIYSTSVNASTIDECPMAYKTMQNILDNIGPTADVLRIIRPVYNFKACGD</sequence>
<comment type="cofactor">
    <cofactor evidence="11">
        <name>Mn(2+)</name>
        <dbReference type="ChEBI" id="CHEBI:29035"/>
    </cofactor>
    <text evidence="11">Binds 2 manganese ions per subunit.</text>
</comment>
<dbReference type="AlphaFoldDB" id="A0A9D1PXI3"/>
<dbReference type="InterPro" id="IPR052915">
    <property type="entry name" value="RtcB-like"/>
</dbReference>
<evidence type="ECO:0000256" key="2">
    <source>
        <dbReference type="ARBA" id="ARBA00022598"/>
    </source>
</evidence>
<reference evidence="12" key="2">
    <citation type="submission" date="2021-04" db="EMBL/GenBank/DDBJ databases">
        <authorList>
            <person name="Gilroy R."/>
        </authorList>
    </citation>
    <scope>NUCLEOTIDE SEQUENCE</scope>
    <source>
        <strain evidence="12">ChiHecec2B26-446</strain>
    </source>
</reference>
<keyword evidence="5" id="KW-0692">RNA repair</keyword>
<dbReference type="GO" id="GO:0170057">
    <property type="term" value="F:RNA ligase (GTP) activity"/>
    <property type="evidence" value="ECO:0007669"/>
    <property type="project" value="UniProtKB-EC"/>
</dbReference>
<evidence type="ECO:0000256" key="4">
    <source>
        <dbReference type="ARBA" id="ARBA00022741"/>
    </source>
</evidence>
<evidence type="ECO:0000256" key="9">
    <source>
        <dbReference type="PIRSR" id="PIRSR601233-1"/>
    </source>
</evidence>
<keyword evidence="4 10" id="KW-0547">Nucleotide-binding</keyword>
<dbReference type="GO" id="GO:0030145">
    <property type="term" value="F:manganese ion binding"/>
    <property type="evidence" value="ECO:0007669"/>
    <property type="project" value="TreeGrafter"/>
</dbReference>
<organism evidence="12 13">
    <name type="scientific">Candidatus Desulfovibrio intestinipullorum</name>
    <dbReference type="NCBI Taxonomy" id="2838536"/>
    <lineage>
        <taxon>Bacteria</taxon>
        <taxon>Pseudomonadati</taxon>
        <taxon>Thermodesulfobacteriota</taxon>
        <taxon>Desulfovibrionia</taxon>
        <taxon>Desulfovibrionales</taxon>
        <taxon>Desulfovibrionaceae</taxon>
        <taxon>Desulfovibrio</taxon>
    </lineage>
</organism>
<keyword evidence="3 11" id="KW-0479">Metal-binding</keyword>
<dbReference type="EC" id="6.5.1.8" evidence="1"/>
<feature type="binding site" evidence="10">
    <location>
        <position position="309"/>
    </location>
    <ligand>
        <name>GMP</name>
        <dbReference type="ChEBI" id="CHEBI:58115"/>
    </ligand>
</feature>
<keyword evidence="6 10" id="KW-0342">GTP-binding</keyword>
<evidence type="ECO:0000256" key="5">
    <source>
        <dbReference type="ARBA" id="ARBA00022800"/>
    </source>
</evidence>
<dbReference type="GO" id="GO:0042245">
    <property type="term" value="P:RNA repair"/>
    <property type="evidence" value="ECO:0007669"/>
    <property type="project" value="UniProtKB-KW"/>
</dbReference>
<dbReference type="GO" id="GO:0005525">
    <property type="term" value="F:GTP binding"/>
    <property type="evidence" value="ECO:0007669"/>
    <property type="project" value="UniProtKB-KW"/>
</dbReference>
<feature type="binding site" evidence="10">
    <location>
        <begin position="302"/>
        <end position="305"/>
    </location>
    <ligand>
        <name>GMP</name>
        <dbReference type="ChEBI" id="CHEBI:58115"/>
    </ligand>
</feature>
<evidence type="ECO:0000256" key="8">
    <source>
        <dbReference type="ARBA" id="ARBA00047746"/>
    </source>
</evidence>
<comment type="caution">
    <text evidence="12">The sequence shown here is derived from an EMBL/GenBank/DDBJ whole genome shotgun (WGS) entry which is preliminary data.</text>
</comment>
<keyword evidence="2" id="KW-0436">Ligase</keyword>
<dbReference type="Proteomes" id="UP000886752">
    <property type="component" value="Unassembled WGS sequence"/>
</dbReference>
<dbReference type="EMBL" id="DXHV01000073">
    <property type="protein sequence ID" value="HIW01133.1"/>
    <property type="molecule type" value="Genomic_DNA"/>
</dbReference>
<feature type="binding site" evidence="11">
    <location>
        <position position="145"/>
    </location>
    <ligand>
        <name>Mn(2+)</name>
        <dbReference type="ChEBI" id="CHEBI:29035"/>
        <label>1</label>
    </ligand>
</feature>
<dbReference type="PANTHER" id="PTHR43749:SF2">
    <property type="entry name" value="RNA-SPLICING LIGASE RTCB"/>
    <property type="match status" value="1"/>
</dbReference>
<dbReference type="GO" id="GO:0006396">
    <property type="term" value="P:RNA processing"/>
    <property type="evidence" value="ECO:0007669"/>
    <property type="project" value="InterPro"/>
</dbReference>
<dbReference type="GO" id="GO:0003909">
    <property type="term" value="F:DNA ligase activity"/>
    <property type="evidence" value="ECO:0007669"/>
    <property type="project" value="TreeGrafter"/>
</dbReference>
<accession>A0A9D1PXI3</accession>
<feature type="binding site" evidence="11">
    <location>
        <position position="162"/>
    </location>
    <ligand>
        <name>Mn(2+)</name>
        <dbReference type="ChEBI" id="CHEBI:29035"/>
        <label>2</label>
    </ligand>
</feature>
<evidence type="ECO:0000256" key="6">
    <source>
        <dbReference type="ARBA" id="ARBA00023134"/>
    </source>
</evidence>
<name>A0A9D1PXI3_9BACT</name>
<reference evidence="12" key="1">
    <citation type="journal article" date="2021" name="PeerJ">
        <title>Extensive microbial diversity within the chicken gut microbiome revealed by metagenomics and culture.</title>
        <authorList>
            <person name="Gilroy R."/>
            <person name="Ravi A."/>
            <person name="Getino M."/>
            <person name="Pursley I."/>
            <person name="Horton D.L."/>
            <person name="Alikhan N.F."/>
            <person name="Baker D."/>
            <person name="Gharbi K."/>
            <person name="Hall N."/>
            <person name="Watson M."/>
            <person name="Adriaenssens E.M."/>
            <person name="Foster-Nyarko E."/>
            <person name="Jarju S."/>
            <person name="Secka A."/>
            <person name="Antonio M."/>
            <person name="Oren A."/>
            <person name="Chaudhuri R.R."/>
            <person name="La Ragione R."/>
            <person name="Hildebrand F."/>
            <person name="Pallen M.J."/>
        </authorList>
    </citation>
    <scope>NUCLEOTIDE SEQUENCE</scope>
    <source>
        <strain evidence="12">ChiHecec2B26-446</strain>
    </source>
</reference>
<gene>
    <name evidence="12" type="ORF">H9894_08095</name>
</gene>
<dbReference type="InterPro" id="IPR036025">
    <property type="entry name" value="RtcB-like_sf"/>
</dbReference>
<dbReference type="InterPro" id="IPR001233">
    <property type="entry name" value="RtcB"/>
</dbReference>
<evidence type="ECO:0000313" key="13">
    <source>
        <dbReference type="Proteomes" id="UP000886752"/>
    </source>
</evidence>
<protein>
    <recommendedName>
        <fullName evidence="1">3'-phosphate/5'-hydroxy nucleic acid ligase</fullName>
        <ecNumber evidence="1">6.5.1.8</ecNumber>
    </recommendedName>
</protein>
<dbReference type="PANTHER" id="PTHR43749">
    <property type="entry name" value="RNA-SPLICING LIGASE RTCB"/>
    <property type="match status" value="1"/>
</dbReference>
<dbReference type="Gene3D" id="3.90.1860.10">
    <property type="entry name" value="tRNA-splicing ligase RtcB"/>
    <property type="match status" value="1"/>
</dbReference>
<evidence type="ECO:0000256" key="3">
    <source>
        <dbReference type="ARBA" id="ARBA00022723"/>
    </source>
</evidence>
<dbReference type="GO" id="GO:0006281">
    <property type="term" value="P:DNA repair"/>
    <property type="evidence" value="ECO:0007669"/>
    <property type="project" value="TreeGrafter"/>
</dbReference>
<dbReference type="Pfam" id="PF01139">
    <property type="entry name" value="RtcB"/>
    <property type="match status" value="2"/>
</dbReference>
<feature type="active site" description="GMP-histidine intermediate" evidence="9">
    <location>
        <position position="326"/>
    </location>
</feature>